<dbReference type="Proteomes" id="UP000051727">
    <property type="component" value="Unassembled WGS sequence"/>
</dbReference>
<dbReference type="EMBL" id="JQAR01000005">
    <property type="protein sequence ID" value="KRN31089.1"/>
    <property type="molecule type" value="Genomic_DNA"/>
</dbReference>
<feature type="transmembrane region" description="Helical" evidence="1">
    <location>
        <begin position="121"/>
        <end position="143"/>
    </location>
</feature>
<evidence type="ECO:0000256" key="1">
    <source>
        <dbReference type="SAM" id="Phobius"/>
    </source>
</evidence>
<feature type="transmembrane region" description="Helical" evidence="1">
    <location>
        <begin position="98"/>
        <end position="115"/>
    </location>
</feature>
<proteinExistence type="predicted"/>
<dbReference type="AlphaFoldDB" id="A0A0R2FRN9"/>
<comment type="caution">
    <text evidence="2">The sequence shown here is derived from an EMBL/GenBank/DDBJ whole genome shotgun (WGS) entry which is preliminary data.</text>
</comment>
<gene>
    <name evidence="2" type="ORF">IV36_GL001892</name>
</gene>
<reference evidence="2 3" key="1">
    <citation type="journal article" date="2015" name="Genome Announc.">
        <title>Expanding the biotechnology potential of lactobacilli through comparative genomics of 213 strains and associated genera.</title>
        <authorList>
            <person name="Sun Z."/>
            <person name="Harris H.M."/>
            <person name="McCann A."/>
            <person name="Guo C."/>
            <person name="Argimon S."/>
            <person name="Zhang W."/>
            <person name="Yang X."/>
            <person name="Jeffery I.B."/>
            <person name="Cooney J.C."/>
            <person name="Kagawa T.F."/>
            <person name="Liu W."/>
            <person name="Song Y."/>
            <person name="Salvetti E."/>
            <person name="Wrobel A."/>
            <person name="Rasinkangas P."/>
            <person name="Parkhill J."/>
            <person name="Rea M.C."/>
            <person name="O'Sullivan O."/>
            <person name="Ritari J."/>
            <person name="Douillard F.P."/>
            <person name="Paul Ross R."/>
            <person name="Yang R."/>
            <person name="Briner A.E."/>
            <person name="Felis G.E."/>
            <person name="de Vos W.M."/>
            <person name="Barrangou R."/>
            <person name="Klaenhammer T.R."/>
            <person name="Caufield P.W."/>
            <person name="Cui Y."/>
            <person name="Zhang H."/>
            <person name="O'Toole P.W."/>
        </authorList>
    </citation>
    <scope>NUCLEOTIDE SEQUENCE [LARGE SCALE GENOMIC DNA]</scope>
    <source>
        <strain evidence="2 3">ATCC 27304</strain>
    </source>
</reference>
<dbReference type="STRING" id="1618.IV36_GL001892"/>
<accession>A0A0R2FRN9</accession>
<evidence type="ECO:0000313" key="2">
    <source>
        <dbReference type="EMBL" id="KRN31089.1"/>
    </source>
</evidence>
<organism evidence="2 3">
    <name type="scientific">Liquorilactobacillus mali</name>
    <dbReference type="NCBI Taxonomy" id="1618"/>
    <lineage>
        <taxon>Bacteria</taxon>
        <taxon>Bacillati</taxon>
        <taxon>Bacillota</taxon>
        <taxon>Bacilli</taxon>
        <taxon>Lactobacillales</taxon>
        <taxon>Lactobacillaceae</taxon>
        <taxon>Liquorilactobacillus</taxon>
    </lineage>
</organism>
<evidence type="ECO:0008006" key="4">
    <source>
        <dbReference type="Google" id="ProtNLM"/>
    </source>
</evidence>
<evidence type="ECO:0000313" key="3">
    <source>
        <dbReference type="Proteomes" id="UP000051727"/>
    </source>
</evidence>
<protein>
    <recommendedName>
        <fullName evidence="4">Integral membrane protein</fullName>
    </recommendedName>
</protein>
<feature type="transmembrane region" description="Helical" evidence="1">
    <location>
        <begin position="29"/>
        <end position="48"/>
    </location>
</feature>
<keyword evidence="1" id="KW-0472">Membrane</keyword>
<keyword evidence="1" id="KW-1133">Transmembrane helix</keyword>
<feature type="transmembrane region" description="Helical" evidence="1">
    <location>
        <begin position="68"/>
        <end position="86"/>
    </location>
</feature>
<sequence length="145" mass="16618">MKCFFIVKFGWAVGKGVIKMLKHLLKNRFWFFKALETYGLGIYFIIRHSTGTFDPPPNSVLDLLDDPPFIFVLAVVGTFVLVYSLWDLNTFLYKPIMTGLLTSVWLIFMLGFVFHDFATGAYVSFQAMYAGFVLVTMISEITLKE</sequence>
<keyword evidence="1" id="KW-0812">Transmembrane</keyword>
<dbReference type="PATRIC" id="fig|1618.3.peg.1930"/>
<name>A0A0R2FRN9_9LACO</name>